<protein>
    <submittedName>
        <fullName evidence="1">Uncharacterized protein</fullName>
    </submittedName>
</protein>
<dbReference type="EMBL" id="SPHZ02000008">
    <property type="protein sequence ID" value="KAF0902088.1"/>
    <property type="molecule type" value="Genomic_DNA"/>
</dbReference>
<comment type="caution">
    <text evidence="1">The sequence shown here is derived from an EMBL/GenBank/DDBJ whole genome shotgun (WGS) entry which is preliminary data.</text>
</comment>
<gene>
    <name evidence="1" type="ORF">E2562_012868</name>
</gene>
<accession>A0A6G1CNP2</accession>
<evidence type="ECO:0000313" key="2">
    <source>
        <dbReference type="Proteomes" id="UP000479710"/>
    </source>
</evidence>
<reference evidence="1 2" key="1">
    <citation type="submission" date="2019-11" db="EMBL/GenBank/DDBJ databases">
        <title>Whole genome sequence of Oryza granulata.</title>
        <authorList>
            <person name="Li W."/>
        </authorList>
    </citation>
    <scope>NUCLEOTIDE SEQUENCE [LARGE SCALE GENOMIC DNA]</scope>
    <source>
        <strain evidence="2">cv. Menghai</strain>
        <tissue evidence="1">Leaf</tissue>
    </source>
</reference>
<sequence>MHLSRRHSVQDLRFHISTLAPPPGDEGLGRAAPRLARLAAEAGRSKSGGWQPVLTDGVSPSSWIGHPVLGGGGGFPCSRRKVVDQWLRRTQLTALR</sequence>
<dbReference type="AlphaFoldDB" id="A0A6G1CNP2"/>
<evidence type="ECO:0000313" key="1">
    <source>
        <dbReference type="EMBL" id="KAF0902088.1"/>
    </source>
</evidence>
<dbReference type="Proteomes" id="UP000479710">
    <property type="component" value="Unassembled WGS sequence"/>
</dbReference>
<proteinExistence type="predicted"/>
<keyword evidence="2" id="KW-1185">Reference proteome</keyword>
<organism evidence="1 2">
    <name type="scientific">Oryza meyeriana var. granulata</name>
    <dbReference type="NCBI Taxonomy" id="110450"/>
    <lineage>
        <taxon>Eukaryota</taxon>
        <taxon>Viridiplantae</taxon>
        <taxon>Streptophyta</taxon>
        <taxon>Embryophyta</taxon>
        <taxon>Tracheophyta</taxon>
        <taxon>Spermatophyta</taxon>
        <taxon>Magnoliopsida</taxon>
        <taxon>Liliopsida</taxon>
        <taxon>Poales</taxon>
        <taxon>Poaceae</taxon>
        <taxon>BOP clade</taxon>
        <taxon>Oryzoideae</taxon>
        <taxon>Oryzeae</taxon>
        <taxon>Oryzinae</taxon>
        <taxon>Oryza</taxon>
        <taxon>Oryza meyeriana</taxon>
    </lineage>
</organism>
<name>A0A6G1CNP2_9ORYZ</name>